<gene>
    <name evidence="1" type="ORF">E3D37_41905</name>
</gene>
<dbReference type="RefSeq" id="WP_134257770.1">
    <property type="nucleotide sequence ID" value="NZ_SNSG01000106.1"/>
</dbReference>
<organism evidence="1 2">
    <name type="scientific">Burkholderia cepacia</name>
    <name type="common">Pseudomonas cepacia</name>
    <dbReference type="NCBI Taxonomy" id="292"/>
    <lineage>
        <taxon>Bacteria</taxon>
        <taxon>Pseudomonadati</taxon>
        <taxon>Pseudomonadota</taxon>
        <taxon>Betaproteobacteria</taxon>
        <taxon>Burkholderiales</taxon>
        <taxon>Burkholderiaceae</taxon>
        <taxon>Burkholderia</taxon>
        <taxon>Burkholderia cepacia complex</taxon>
    </lineage>
</organism>
<reference evidence="1 2" key="1">
    <citation type="submission" date="2019-03" db="EMBL/GenBank/DDBJ databases">
        <title>Burkholderia cepacia outbreak.</title>
        <authorList>
            <person name="Farzana R."/>
            <person name="Walsh T.R."/>
        </authorList>
    </citation>
    <scope>NUCLEOTIDE SEQUENCE [LARGE SCALE GENOMIC DNA]</scope>
    <source>
        <strain evidence="2">d13</strain>
    </source>
</reference>
<name>A0AAX2RAM2_BURCE</name>
<dbReference type="AlphaFoldDB" id="A0AAX2RAM2"/>
<protein>
    <submittedName>
        <fullName evidence="1">Uncharacterized protein</fullName>
    </submittedName>
</protein>
<dbReference type="Proteomes" id="UP000298234">
    <property type="component" value="Unassembled WGS sequence"/>
</dbReference>
<evidence type="ECO:0000313" key="2">
    <source>
        <dbReference type="Proteomes" id="UP000298234"/>
    </source>
</evidence>
<evidence type="ECO:0000313" key="1">
    <source>
        <dbReference type="EMBL" id="TEU32925.1"/>
    </source>
</evidence>
<sequence>MFVTEFMAEIGLVGTDIPARVTWSMDVPGATVTARLEREGERVEFGVYEALDGESNVTSGVALLQAGSGELGFRDEADEMFFERFAETIRLMRVEQAE</sequence>
<comment type="caution">
    <text evidence="1">The sequence shown here is derived from an EMBL/GenBank/DDBJ whole genome shotgun (WGS) entry which is preliminary data.</text>
</comment>
<proteinExistence type="predicted"/>
<dbReference type="EMBL" id="SNSQ01000092">
    <property type="protein sequence ID" value="TEU32925.1"/>
    <property type="molecule type" value="Genomic_DNA"/>
</dbReference>
<accession>A0AAX2RAM2</accession>